<accession>A0A0P1IAR8</accession>
<dbReference type="RefSeq" id="WP_058282051.1">
    <property type="nucleotide sequence ID" value="NZ_CYUD01000006.1"/>
</dbReference>
<sequence>MRLFKMFGIGVLVLAPALAQATGFGIRYGFNPGFRAIVTPLDNGNYRVATQGSSAAVAYWCGIGDFAIRTLGLQTSQKIYVSRAYEKQTRTVEFSLSPPEGGNPKKSYSITVSRVGESMSAAGAQSHCYDDFMGFNF</sequence>
<evidence type="ECO:0000313" key="1">
    <source>
        <dbReference type="EMBL" id="CUK02258.1"/>
    </source>
</evidence>
<dbReference type="AlphaFoldDB" id="A0A0P1IAR8"/>
<evidence type="ECO:0000313" key="2">
    <source>
        <dbReference type="Proteomes" id="UP000051260"/>
    </source>
</evidence>
<dbReference type="STRING" id="1715692.RUE5091_02355"/>
<name>A0A0P1IAR8_9RHOB</name>
<keyword evidence="2" id="KW-1185">Reference proteome</keyword>
<reference evidence="2" key="1">
    <citation type="submission" date="2015-09" db="EMBL/GenBank/DDBJ databases">
        <authorList>
            <person name="Rodrigo-Torres L."/>
            <person name="Arahal D.R."/>
        </authorList>
    </citation>
    <scope>NUCLEOTIDE SEQUENCE [LARGE SCALE GENOMIC DNA]</scope>
    <source>
        <strain evidence="2">CECT 5091</strain>
    </source>
</reference>
<organism evidence="1 2">
    <name type="scientific">Ruegeria denitrificans</name>
    <dbReference type="NCBI Taxonomy" id="1715692"/>
    <lineage>
        <taxon>Bacteria</taxon>
        <taxon>Pseudomonadati</taxon>
        <taxon>Pseudomonadota</taxon>
        <taxon>Alphaproteobacteria</taxon>
        <taxon>Rhodobacterales</taxon>
        <taxon>Roseobacteraceae</taxon>
        <taxon>Ruegeria</taxon>
    </lineage>
</organism>
<gene>
    <name evidence="1" type="ORF">RUE5091_02355</name>
</gene>
<dbReference type="OrthoDB" id="7875627at2"/>
<protein>
    <submittedName>
        <fullName evidence="1">Uncharacterized protein</fullName>
    </submittedName>
</protein>
<proteinExistence type="predicted"/>
<dbReference type="EMBL" id="CYUD01000006">
    <property type="protein sequence ID" value="CUK02258.1"/>
    <property type="molecule type" value="Genomic_DNA"/>
</dbReference>
<dbReference type="Proteomes" id="UP000051260">
    <property type="component" value="Unassembled WGS sequence"/>
</dbReference>